<evidence type="ECO:0000313" key="2">
    <source>
        <dbReference type="EMBL" id="KDR75061.1"/>
    </source>
</evidence>
<reference evidence="3" key="1">
    <citation type="journal article" date="2014" name="Proc. Natl. Acad. Sci. U.S.A.">
        <title>Extensive sampling of basidiomycete genomes demonstrates inadequacy of the white-rot/brown-rot paradigm for wood decay fungi.</title>
        <authorList>
            <person name="Riley R."/>
            <person name="Salamov A.A."/>
            <person name="Brown D.W."/>
            <person name="Nagy L.G."/>
            <person name="Floudas D."/>
            <person name="Held B.W."/>
            <person name="Levasseur A."/>
            <person name="Lombard V."/>
            <person name="Morin E."/>
            <person name="Otillar R."/>
            <person name="Lindquist E.A."/>
            <person name="Sun H."/>
            <person name="LaButti K.M."/>
            <person name="Schmutz J."/>
            <person name="Jabbour D."/>
            <person name="Luo H."/>
            <person name="Baker S.E."/>
            <person name="Pisabarro A.G."/>
            <person name="Walton J.D."/>
            <person name="Blanchette R.A."/>
            <person name="Henrissat B."/>
            <person name="Martin F."/>
            <person name="Cullen D."/>
            <person name="Hibbett D.S."/>
            <person name="Grigoriev I.V."/>
        </authorList>
    </citation>
    <scope>NUCLEOTIDE SEQUENCE [LARGE SCALE GENOMIC DNA]</scope>
    <source>
        <strain evidence="3">CBS 339.88</strain>
    </source>
</reference>
<feature type="compositionally biased region" description="Basic and acidic residues" evidence="1">
    <location>
        <begin position="277"/>
        <end position="292"/>
    </location>
</feature>
<protein>
    <recommendedName>
        <fullName evidence="4">R3H domain-containing protein</fullName>
    </recommendedName>
</protein>
<feature type="region of interest" description="Disordered" evidence="1">
    <location>
        <begin position="390"/>
        <end position="427"/>
    </location>
</feature>
<feature type="region of interest" description="Disordered" evidence="1">
    <location>
        <begin position="29"/>
        <end position="57"/>
    </location>
</feature>
<dbReference type="OrthoDB" id="10256743at2759"/>
<dbReference type="HOGENOM" id="CLU_041941_0_0_1"/>
<gene>
    <name evidence="2" type="ORF">GALMADRAFT_248930</name>
</gene>
<accession>A0A067SW02</accession>
<name>A0A067SW02_GALM3</name>
<feature type="compositionally biased region" description="Polar residues" evidence="1">
    <location>
        <begin position="31"/>
        <end position="43"/>
    </location>
</feature>
<evidence type="ECO:0000313" key="3">
    <source>
        <dbReference type="Proteomes" id="UP000027222"/>
    </source>
</evidence>
<dbReference type="Proteomes" id="UP000027222">
    <property type="component" value="Unassembled WGS sequence"/>
</dbReference>
<feature type="compositionally biased region" description="Low complexity" evidence="1">
    <location>
        <begin position="401"/>
        <end position="415"/>
    </location>
</feature>
<dbReference type="EMBL" id="KL142381">
    <property type="protein sequence ID" value="KDR75061.1"/>
    <property type="molecule type" value="Genomic_DNA"/>
</dbReference>
<evidence type="ECO:0008006" key="4">
    <source>
        <dbReference type="Google" id="ProtNLM"/>
    </source>
</evidence>
<keyword evidence="3" id="KW-1185">Reference proteome</keyword>
<dbReference type="AlphaFoldDB" id="A0A067SW02"/>
<sequence>MATVSDVPVLSFPAILRNPGLNTRFAHLLGPTSSNSPNQQPVRTSIKKKHRDENEGKRWVRRKDNARFVDNPHIVPASKRDYILQLPQPQSTFPEPLPAYLPRNVKLPTAPSLPVTDPASANAGRFSLSLKGMRRDLRKAGGRAEALVKEVESEMVQWLATGGTVLSPDTVNNGEGTDATPVGITGTILEVSRTPLQLVWQITDDAFARYVVHCCARYHEIVSFSKGTSEHRLTYLLRPNVTRPDRRAPAAIETPPVTDLDYSSNPETDDNIDSDFISDRDMESDTELDSKPRALSAIDESPAALPVSLPPVDEDAWSNIESDLDEFESNSEFGSALGSSVDFLQPRLESLSLESPSATAIFESQVLPTDPPTEMAVDPDQTVTEIRAQHLNSPRRREWTSARSPSSPSRSPVRSRAPRRRIGAKKRSLPIGFQSGMTFYEYLFM</sequence>
<proteinExistence type="predicted"/>
<dbReference type="STRING" id="685588.A0A067SW02"/>
<feature type="region of interest" description="Disordered" evidence="1">
    <location>
        <begin position="251"/>
        <end position="310"/>
    </location>
</feature>
<evidence type="ECO:0000256" key="1">
    <source>
        <dbReference type="SAM" id="MobiDB-lite"/>
    </source>
</evidence>
<organism evidence="2 3">
    <name type="scientific">Galerina marginata (strain CBS 339.88)</name>
    <dbReference type="NCBI Taxonomy" id="685588"/>
    <lineage>
        <taxon>Eukaryota</taxon>
        <taxon>Fungi</taxon>
        <taxon>Dikarya</taxon>
        <taxon>Basidiomycota</taxon>
        <taxon>Agaricomycotina</taxon>
        <taxon>Agaricomycetes</taxon>
        <taxon>Agaricomycetidae</taxon>
        <taxon>Agaricales</taxon>
        <taxon>Agaricineae</taxon>
        <taxon>Strophariaceae</taxon>
        <taxon>Galerina</taxon>
    </lineage>
</organism>
<feature type="compositionally biased region" description="Basic residues" evidence="1">
    <location>
        <begin position="416"/>
        <end position="427"/>
    </location>
</feature>